<evidence type="ECO:0000256" key="5">
    <source>
        <dbReference type="ARBA" id="ARBA00023136"/>
    </source>
</evidence>
<evidence type="ECO:0000256" key="3">
    <source>
        <dbReference type="ARBA" id="ARBA00022692"/>
    </source>
</evidence>
<dbReference type="AlphaFoldDB" id="A0A060SWQ2"/>
<dbReference type="EMBL" id="HG937691">
    <property type="protein sequence ID" value="CDP33148.1"/>
    <property type="molecule type" value="Genomic_DNA"/>
</dbReference>
<evidence type="ECO:0000256" key="2">
    <source>
        <dbReference type="ARBA" id="ARBA00010596"/>
    </source>
</evidence>
<keyword evidence="5 6" id="KW-0472">Membrane</keyword>
<feature type="transmembrane region" description="Helical" evidence="6">
    <location>
        <begin position="137"/>
        <end position="161"/>
    </location>
</feature>
<evidence type="ECO:0000256" key="6">
    <source>
        <dbReference type="RuleBase" id="RU361264"/>
    </source>
</evidence>
<protein>
    <recommendedName>
        <fullName evidence="6">Protein YIP</fullName>
    </recommendedName>
</protein>
<reference evidence="9" key="1">
    <citation type="submission" date="2014-02" db="EMBL/GenBank/DDBJ databases">
        <authorList>
            <person name="Genoscope - CEA"/>
        </authorList>
    </citation>
    <scope>NUCLEOTIDE SEQUENCE</scope>
    <source>
        <strain evidence="9">LS3</strain>
    </source>
</reference>
<dbReference type="GO" id="GO:0031267">
    <property type="term" value="F:small GTPase binding"/>
    <property type="evidence" value="ECO:0007669"/>
    <property type="project" value="InterPro"/>
</dbReference>
<feature type="compositionally biased region" description="Low complexity" evidence="7">
    <location>
        <begin position="13"/>
        <end position="22"/>
    </location>
</feature>
<dbReference type="GO" id="GO:0000139">
    <property type="term" value="C:Golgi membrane"/>
    <property type="evidence" value="ECO:0007669"/>
    <property type="project" value="UniProtKB-SubCell"/>
</dbReference>
<feature type="compositionally biased region" description="Polar residues" evidence="7">
    <location>
        <begin position="23"/>
        <end position="37"/>
    </location>
</feature>
<gene>
    <name evidence="9" type="ORF">GNLVRS02_ARAD1A02794g</name>
</gene>
<feature type="region of interest" description="Disordered" evidence="7">
    <location>
        <begin position="1"/>
        <end position="37"/>
    </location>
</feature>
<evidence type="ECO:0000256" key="1">
    <source>
        <dbReference type="ARBA" id="ARBA00004141"/>
    </source>
</evidence>
<keyword evidence="4 6" id="KW-1133">Transmembrane helix</keyword>
<comment type="subcellular location">
    <subcellularLocation>
        <location evidence="6">Golgi apparatus membrane</location>
        <topology evidence="6">Multi-pass membrane protein</topology>
    </subcellularLocation>
    <subcellularLocation>
        <location evidence="1">Membrane</location>
        <topology evidence="1">Multi-pass membrane protein</topology>
    </subcellularLocation>
</comment>
<feature type="transmembrane region" description="Helical" evidence="6">
    <location>
        <begin position="173"/>
        <end position="195"/>
    </location>
</feature>
<evidence type="ECO:0000256" key="4">
    <source>
        <dbReference type="ARBA" id="ARBA00022989"/>
    </source>
</evidence>
<dbReference type="PANTHER" id="PTHR12822:SF2">
    <property type="entry name" value="PROTEIN YIPF"/>
    <property type="match status" value="1"/>
</dbReference>
<feature type="transmembrane region" description="Helical" evidence="6">
    <location>
        <begin position="245"/>
        <end position="265"/>
    </location>
</feature>
<organism evidence="9">
    <name type="scientific">Blastobotrys adeninivorans</name>
    <name type="common">Yeast</name>
    <name type="synonym">Arxula adeninivorans</name>
    <dbReference type="NCBI Taxonomy" id="409370"/>
    <lineage>
        <taxon>Eukaryota</taxon>
        <taxon>Fungi</taxon>
        <taxon>Dikarya</taxon>
        <taxon>Ascomycota</taxon>
        <taxon>Saccharomycotina</taxon>
        <taxon>Dipodascomycetes</taxon>
        <taxon>Dipodascales</taxon>
        <taxon>Trichomonascaceae</taxon>
        <taxon>Blastobotrys</taxon>
    </lineage>
</organism>
<dbReference type="InterPro" id="IPR006977">
    <property type="entry name" value="Yip1_dom"/>
</dbReference>
<feature type="domain" description="Yip1" evidence="8">
    <location>
        <begin position="96"/>
        <end position="226"/>
    </location>
</feature>
<name>A0A060SWQ2_BLAAD</name>
<evidence type="ECO:0000256" key="7">
    <source>
        <dbReference type="SAM" id="MobiDB-lite"/>
    </source>
</evidence>
<feature type="transmembrane region" description="Helical" evidence="6">
    <location>
        <begin position="207"/>
        <end position="225"/>
    </location>
</feature>
<dbReference type="GO" id="GO:0016192">
    <property type="term" value="P:vesicle-mediated transport"/>
    <property type="evidence" value="ECO:0007669"/>
    <property type="project" value="InterPro"/>
</dbReference>
<dbReference type="InterPro" id="IPR039765">
    <property type="entry name" value="Yip5/YIPF1/YIPF2"/>
</dbReference>
<keyword evidence="3 6" id="KW-0812">Transmembrane</keyword>
<accession>A0A060SWQ2</accession>
<dbReference type="PhylomeDB" id="A0A060SWQ2"/>
<feature type="transmembrane region" description="Helical" evidence="6">
    <location>
        <begin position="103"/>
        <end position="125"/>
    </location>
</feature>
<evidence type="ECO:0000259" key="8">
    <source>
        <dbReference type="Pfam" id="PF04893"/>
    </source>
</evidence>
<dbReference type="PANTHER" id="PTHR12822">
    <property type="entry name" value="PROTEIN YIPF"/>
    <property type="match status" value="1"/>
</dbReference>
<comment type="similarity">
    <text evidence="2 6">Belongs to the YIP1 family.</text>
</comment>
<reference evidence="9" key="2">
    <citation type="submission" date="2014-06" db="EMBL/GenBank/DDBJ databases">
        <title>The complete genome of Blastobotrys (Arxula) adeninivorans LS3 - a yeast of biotechnological interest.</title>
        <authorList>
            <person name="Kunze G."/>
            <person name="Gaillardin C."/>
            <person name="Czernicka M."/>
            <person name="Durrens P."/>
            <person name="Martin T."/>
            <person name="Boer E."/>
            <person name="Gabaldon T."/>
            <person name="Cruz J."/>
            <person name="Talla E."/>
            <person name="Marck C."/>
            <person name="Goffeau A."/>
            <person name="Barbe V."/>
            <person name="Baret P."/>
            <person name="Baronian K."/>
            <person name="Beier S."/>
            <person name="Bleykasten C."/>
            <person name="Bode R."/>
            <person name="Casaregola S."/>
            <person name="Despons L."/>
            <person name="Fairhead C."/>
            <person name="Giersberg M."/>
            <person name="Gierski P."/>
            <person name="Hahnel U."/>
            <person name="Hartmann A."/>
            <person name="Jankowska D."/>
            <person name="Jubin C."/>
            <person name="Jung P."/>
            <person name="Lafontaine I."/>
            <person name="Leh-Louis V."/>
            <person name="Lemaire M."/>
            <person name="Marcet-Houben M."/>
            <person name="Mascher M."/>
            <person name="Morel G."/>
            <person name="Richard G.-F."/>
            <person name="Riechen J."/>
            <person name="Sacerdot C."/>
            <person name="Sarkar A."/>
            <person name="Savel G."/>
            <person name="Schacherer J."/>
            <person name="Sherman D."/>
            <person name="Straub M.-L."/>
            <person name="Stein N."/>
            <person name="Thierry A."/>
            <person name="Trautwein-Schult A."/>
            <person name="Westhof E."/>
            <person name="Worch S."/>
            <person name="Dujon B."/>
            <person name="Souciet J.-L."/>
            <person name="Wincker P."/>
            <person name="Scholz U."/>
            <person name="Neuveglise N."/>
        </authorList>
    </citation>
    <scope>NUCLEOTIDE SEQUENCE</scope>
    <source>
        <strain evidence="9">LS3</strain>
    </source>
</reference>
<evidence type="ECO:0000313" key="9">
    <source>
        <dbReference type="EMBL" id="CDP33148.1"/>
    </source>
</evidence>
<sequence>MGQQPYVPPDYEQVSSSSQHVSGQMNQPSARQDNRPQSSGGFGIFNTSIFSLQYYLQFFDVDSDQVLTRCIQALNPFDKRPFLSALDAEVGGDLAETPDMYGPFWICTTVVFVLFFASTLVGLLFSSWQGVKYEYKFDLLTGAAGLMYGYTVVVPTVLWLGLRYYSLGMHVGLLELICLYGYANVTWIPVAILSVSPLLGAPTISNIIRWVFIVLGFAMSGMFVVRNVHRRLGEIAPTTAKVVPGFILVAHAGLALAVKFLFFGVEIKN</sequence>
<proteinExistence type="inferred from homology"/>
<dbReference type="Pfam" id="PF04893">
    <property type="entry name" value="Yip1"/>
    <property type="match status" value="1"/>
</dbReference>